<dbReference type="PANTHER" id="PTHR10430">
    <property type="entry name" value="PEROXIREDOXIN"/>
    <property type="match status" value="1"/>
</dbReference>
<dbReference type="GO" id="GO:0034599">
    <property type="term" value="P:cellular response to oxidative stress"/>
    <property type="evidence" value="ECO:0007669"/>
    <property type="project" value="InterPro"/>
</dbReference>
<dbReference type="InterPro" id="IPR013766">
    <property type="entry name" value="Thioredoxin_domain"/>
</dbReference>
<dbReference type="PROSITE" id="PS51352">
    <property type="entry name" value="THIOREDOXIN_2"/>
    <property type="match status" value="1"/>
</dbReference>
<evidence type="ECO:0000256" key="1">
    <source>
        <dbReference type="ARBA" id="ARBA00022559"/>
    </source>
</evidence>
<dbReference type="Pfam" id="PF08534">
    <property type="entry name" value="Redoxin"/>
    <property type="match status" value="1"/>
</dbReference>
<dbReference type="InterPro" id="IPR013740">
    <property type="entry name" value="Redoxin"/>
</dbReference>
<dbReference type="FunFam" id="3.40.30.10:FF:000020">
    <property type="entry name" value="Peroxiredoxin"/>
    <property type="match status" value="1"/>
</dbReference>
<evidence type="ECO:0000313" key="8">
    <source>
        <dbReference type="EMBL" id="PDH34016.1"/>
    </source>
</evidence>
<dbReference type="GO" id="GO:0042744">
    <property type="term" value="P:hydrogen peroxide catabolic process"/>
    <property type="evidence" value="ECO:0007669"/>
    <property type="project" value="TreeGrafter"/>
</dbReference>
<organism evidence="8 9">
    <name type="scientific">OM182 bacterium MED-G28</name>
    <dbReference type="NCBI Taxonomy" id="1986256"/>
    <lineage>
        <taxon>Bacteria</taxon>
        <taxon>Pseudomonadati</taxon>
        <taxon>Pseudomonadota</taxon>
        <taxon>Gammaproteobacteria</taxon>
        <taxon>OMG group</taxon>
        <taxon>OM182 clade</taxon>
    </lineage>
</organism>
<dbReference type="Proteomes" id="UP000219329">
    <property type="component" value="Unassembled WGS sequence"/>
</dbReference>
<comment type="catalytic activity">
    <reaction evidence="6">
        <text>a hydroperoxide + 2 glutathione = an alcohol + glutathione disulfide + H2O</text>
        <dbReference type="Rhea" id="RHEA:62632"/>
        <dbReference type="ChEBI" id="CHEBI:15377"/>
        <dbReference type="ChEBI" id="CHEBI:30879"/>
        <dbReference type="ChEBI" id="CHEBI:35924"/>
        <dbReference type="ChEBI" id="CHEBI:57925"/>
        <dbReference type="ChEBI" id="CHEBI:58297"/>
        <dbReference type="EC" id="1.11.1.27"/>
    </reaction>
</comment>
<dbReference type="Gene3D" id="3.40.30.10">
    <property type="entry name" value="Glutaredoxin"/>
    <property type="match status" value="1"/>
</dbReference>
<comment type="function">
    <text evidence="6">Thiol-specific peroxidase that catalyzes the reduction of hydrogen peroxide and organic hydroperoxides to water and alcohols, respectively. Plays a role in cell protection against oxidative stress by detoxifying peroxides.</text>
</comment>
<sequence>MTIQVGDKVPAANFKVMTADGPKGMSSEEVFGGKKVVFFAVPGAFTPGCSMTHLPGFVVNADAIKAKGADTIACMAVNDAFVMGAWGNAQNAEEILMLADGNGEFTNAIGLALDASGFGMGARAQRFGMIVEDGTVTYLGIEAPGEIKVSAAEAMLEAL</sequence>
<evidence type="ECO:0000256" key="2">
    <source>
        <dbReference type="ARBA" id="ARBA00022862"/>
    </source>
</evidence>
<gene>
    <name evidence="8" type="ORF">CNF02_06565</name>
</gene>
<dbReference type="GO" id="GO:0008379">
    <property type="term" value="F:thioredoxin peroxidase activity"/>
    <property type="evidence" value="ECO:0007669"/>
    <property type="project" value="InterPro"/>
</dbReference>
<protein>
    <recommendedName>
        <fullName evidence="6">Glutathione-dependent peroxiredoxin</fullName>
        <ecNumber evidence="6">1.11.1.27</ecNumber>
    </recommendedName>
</protein>
<dbReference type="GO" id="GO:0045454">
    <property type="term" value="P:cell redox homeostasis"/>
    <property type="evidence" value="ECO:0007669"/>
    <property type="project" value="TreeGrafter"/>
</dbReference>
<evidence type="ECO:0000256" key="6">
    <source>
        <dbReference type="RuleBase" id="RU366011"/>
    </source>
</evidence>
<keyword evidence="1 6" id="KW-0575">Peroxidase</keyword>
<dbReference type="AlphaFoldDB" id="A0A2A5WCZ5"/>
<dbReference type="EMBL" id="NTJZ01000005">
    <property type="protein sequence ID" value="PDH34016.1"/>
    <property type="molecule type" value="Genomic_DNA"/>
</dbReference>
<dbReference type="GO" id="GO:0005737">
    <property type="term" value="C:cytoplasm"/>
    <property type="evidence" value="ECO:0007669"/>
    <property type="project" value="TreeGrafter"/>
</dbReference>
<name>A0A2A5WCZ5_9GAMM</name>
<dbReference type="SUPFAM" id="SSF52833">
    <property type="entry name" value="Thioredoxin-like"/>
    <property type="match status" value="1"/>
</dbReference>
<keyword evidence="2 6" id="KW-0049">Antioxidant</keyword>
<evidence type="ECO:0000259" key="7">
    <source>
        <dbReference type="PROSITE" id="PS51352"/>
    </source>
</evidence>
<dbReference type="PANTHER" id="PTHR10430:SF16">
    <property type="entry name" value="PEROXIREDOXIN-5, MITOCHONDRIAL"/>
    <property type="match status" value="1"/>
</dbReference>
<dbReference type="InterPro" id="IPR036249">
    <property type="entry name" value="Thioredoxin-like_sf"/>
</dbReference>
<dbReference type="InterPro" id="IPR037944">
    <property type="entry name" value="PRX5-like"/>
</dbReference>
<evidence type="ECO:0000313" key="9">
    <source>
        <dbReference type="Proteomes" id="UP000219329"/>
    </source>
</evidence>
<accession>A0A2A5WCZ5</accession>
<keyword evidence="3 6" id="KW-0560">Oxidoreductase</keyword>
<dbReference type="CDD" id="cd03013">
    <property type="entry name" value="PRX5_like"/>
    <property type="match status" value="1"/>
</dbReference>
<proteinExistence type="inferred from homology"/>
<evidence type="ECO:0000256" key="4">
    <source>
        <dbReference type="ARBA" id="ARBA00023284"/>
    </source>
</evidence>
<evidence type="ECO:0000256" key="5">
    <source>
        <dbReference type="PIRSR" id="PIRSR637944-1"/>
    </source>
</evidence>
<comment type="caution">
    <text evidence="8">The sequence shown here is derived from an EMBL/GenBank/DDBJ whole genome shotgun (WGS) entry which is preliminary data.</text>
</comment>
<reference evidence="8 9" key="1">
    <citation type="submission" date="2017-08" db="EMBL/GenBank/DDBJ databases">
        <title>Fine stratification of microbial communities through a metagenomic profile of the photic zone.</title>
        <authorList>
            <person name="Haro-Moreno J.M."/>
            <person name="Lopez-Perez M."/>
            <person name="De La Torre J."/>
            <person name="Picazo A."/>
            <person name="Camacho A."/>
            <person name="Rodriguez-Valera F."/>
        </authorList>
    </citation>
    <scope>NUCLEOTIDE SEQUENCE [LARGE SCALE GENOMIC DNA]</scope>
    <source>
        <strain evidence="8">MED-G28</strain>
    </source>
</reference>
<dbReference type="EC" id="1.11.1.27" evidence="6"/>
<comment type="similarity">
    <text evidence="6">Belongs to the peroxiredoxin family. Prx5 subfamily.</text>
</comment>
<feature type="active site" description="Cysteine sulfenic acid (-SOH) intermediate" evidence="5">
    <location>
        <position position="49"/>
    </location>
</feature>
<evidence type="ECO:0000256" key="3">
    <source>
        <dbReference type="ARBA" id="ARBA00023002"/>
    </source>
</evidence>
<keyword evidence="4 6" id="KW-0676">Redox-active center</keyword>
<feature type="domain" description="Thioredoxin" evidence="7">
    <location>
        <begin position="3"/>
        <end position="159"/>
    </location>
</feature>